<keyword evidence="2" id="KW-1185">Reference proteome</keyword>
<gene>
    <name evidence="1" type="ORF">EWB00_000796</name>
</gene>
<comment type="caution">
    <text evidence="1">The sequence shown here is derived from an EMBL/GenBank/DDBJ whole genome shotgun (WGS) entry which is preliminary data.</text>
</comment>
<reference evidence="1 2" key="1">
    <citation type="submission" date="2019-03" db="EMBL/GenBank/DDBJ databases">
        <title>An improved genome assembly of the fluke Schistosoma japonicum.</title>
        <authorList>
            <person name="Hu W."/>
            <person name="Luo F."/>
            <person name="Yin M."/>
            <person name="Mo X."/>
            <person name="Sun C."/>
            <person name="Wu Q."/>
            <person name="Zhu B."/>
            <person name="Xiang M."/>
            <person name="Wang J."/>
            <person name="Wang Y."/>
            <person name="Zhang T."/>
            <person name="Xu B."/>
            <person name="Zheng H."/>
            <person name="Feng Z."/>
        </authorList>
    </citation>
    <scope>NUCLEOTIDE SEQUENCE [LARGE SCALE GENOMIC DNA]</scope>
    <source>
        <strain evidence="1">HuSjv2</strain>
        <tissue evidence="1">Worms</tissue>
    </source>
</reference>
<name>A0A4Z2CK73_SCHJA</name>
<sequence length="80" mass="9034">MESSIFLAEDTFLQPDSRPIDCLEFRAMTCLHPPLRRPPIKARSCQLVIQSGRFLATPLVQGFMASHPFTGMPSPQRVFD</sequence>
<evidence type="ECO:0000313" key="1">
    <source>
        <dbReference type="EMBL" id="TNN04645.1"/>
    </source>
</evidence>
<organism evidence="1 2">
    <name type="scientific">Schistosoma japonicum</name>
    <name type="common">Blood fluke</name>
    <dbReference type="NCBI Taxonomy" id="6182"/>
    <lineage>
        <taxon>Eukaryota</taxon>
        <taxon>Metazoa</taxon>
        <taxon>Spiralia</taxon>
        <taxon>Lophotrochozoa</taxon>
        <taxon>Platyhelminthes</taxon>
        <taxon>Trematoda</taxon>
        <taxon>Digenea</taxon>
        <taxon>Strigeidida</taxon>
        <taxon>Schistosomatoidea</taxon>
        <taxon>Schistosomatidae</taxon>
        <taxon>Schistosoma</taxon>
    </lineage>
</organism>
<protein>
    <submittedName>
        <fullName evidence="1">Uncharacterized protein</fullName>
    </submittedName>
</protein>
<dbReference type="Proteomes" id="UP000311919">
    <property type="component" value="Unassembled WGS sequence"/>
</dbReference>
<dbReference type="EMBL" id="SKCS01001257">
    <property type="protein sequence ID" value="TNN04645.1"/>
    <property type="molecule type" value="Genomic_DNA"/>
</dbReference>
<evidence type="ECO:0000313" key="2">
    <source>
        <dbReference type="Proteomes" id="UP000311919"/>
    </source>
</evidence>
<proteinExistence type="predicted"/>
<dbReference type="AlphaFoldDB" id="A0A4Z2CK73"/>
<accession>A0A4Z2CK73</accession>